<dbReference type="HOGENOM" id="CLU_027059_2_0_5"/>
<dbReference type="PROSITE" id="PS00198">
    <property type="entry name" value="4FE4S_FER_1"/>
    <property type="match status" value="1"/>
</dbReference>
<dbReference type="Gene3D" id="3.40.50.10420">
    <property type="entry name" value="NagB/RpiA/CoA transferase-like"/>
    <property type="match status" value="1"/>
</dbReference>
<evidence type="ECO:0000256" key="4">
    <source>
        <dbReference type="ARBA" id="ARBA00022737"/>
    </source>
</evidence>
<keyword evidence="5" id="KW-0249">Electron transport</keyword>
<dbReference type="eggNOG" id="COG1139">
    <property type="taxonomic scope" value="Bacteria"/>
</dbReference>
<dbReference type="Pfam" id="PF02589">
    <property type="entry name" value="LUD_dom"/>
    <property type="match status" value="1"/>
</dbReference>
<keyword evidence="6" id="KW-0408">Iron</keyword>
<dbReference type="GO" id="GO:0051539">
    <property type="term" value="F:4 iron, 4 sulfur cluster binding"/>
    <property type="evidence" value="ECO:0007669"/>
    <property type="project" value="UniProtKB-KW"/>
</dbReference>
<evidence type="ECO:0000313" key="11">
    <source>
        <dbReference type="Proteomes" id="UP000001494"/>
    </source>
</evidence>
<dbReference type="InterPro" id="IPR024569">
    <property type="entry name" value="LutB_C"/>
</dbReference>
<keyword evidence="3" id="KW-0479">Metal-binding</keyword>
<dbReference type="OrthoDB" id="5289041at2"/>
<dbReference type="InterPro" id="IPR017900">
    <property type="entry name" value="4Fe4S_Fe_S_CS"/>
</dbReference>
<evidence type="ECO:0000256" key="3">
    <source>
        <dbReference type="ARBA" id="ARBA00022723"/>
    </source>
</evidence>
<organism evidence="10 11">
    <name type="scientific">Zymomonas mobilis subsp. mobilis (strain ATCC 10988 / DSM 424 / LMG 404 / NCIMB 8938 / NRRL B-806 / ZM1)</name>
    <dbReference type="NCBI Taxonomy" id="555217"/>
    <lineage>
        <taxon>Bacteria</taxon>
        <taxon>Pseudomonadati</taxon>
        <taxon>Pseudomonadota</taxon>
        <taxon>Alphaproteobacteria</taxon>
        <taxon>Sphingomonadales</taxon>
        <taxon>Zymomonadaceae</taxon>
        <taxon>Zymomonas</taxon>
    </lineage>
</organism>
<dbReference type="RefSeq" id="WP_011240009.1">
    <property type="nucleotide sequence ID" value="NC_017262.1"/>
</dbReference>
<accession>A0A0H3G785</accession>
<protein>
    <recommendedName>
        <fullName evidence="9">4Fe-4S ferredoxin-type domain-containing protein</fullName>
    </recommendedName>
</protein>
<evidence type="ECO:0000256" key="2">
    <source>
        <dbReference type="ARBA" id="ARBA00022485"/>
    </source>
</evidence>
<keyword evidence="7" id="KW-0411">Iron-sulfur</keyword>
<keyword evidence="1" id="KW-0813">Transport</keyword>
<evidence type="ECO:0000256" key="8">
    <source>
        <dbReference type="SAM" id="MobiDB-lite"/>
    </source>
</evidence>
<evidence type="ECO:0000256" key="7">
    <source>
        <dbReference type="ARBA" id="ARBA00023014"/>
    </source>
</evidence>
<dbReference type="EMBL" id="CP002850">
    <property type="protein sequence ID" value="AEH63006.1"/>
    <property type="molecule type" value="Genomic_DNA"/>
</dbReference>
<dbReference type="SUPFAM" id="SSF100950">
    <property type="entry name" value="NagB/RpiA/CoA transferase-like"/>
    <property type="match status" value="1"/>
</dbReference>
<evidence type="ECO:0000313" key="10">
    <source>
        <dbReference type="EMBL" id="AEH63006.1"/>
    </source>
</evidence>
<dbReference type="PANTHER" id="PTHR47153:SF2">
    <property type="entry name" value="LACTATE UTILIZATION PROTEIN B"/>
    <property type="match status" value="1"/>
</dbReference>
<dbReference type="SUPFAM" id="SSF46548">
    <property type="entry name" value="alpha-helical ferredoxin"/>
    <property type="match status" value="1"/>
</dbReference>
<dbReference type="InterPro" id="IPR037171">
    <property type="entry name" value="NagB/RpiA_transferase-like"/>
</dbReference>
<dbReference type="InterPro" id="IPR024185">
    <property type="entry name" value="FTHF_cligase-like_sf"/>
</dbReference>
<evidence type="ECO:0000256" key="6">
    <source>
        <dbReference type="ARBA" id="ARBA00023004"/>
    </source>
</evidence>
<dbReference type="KEGG" id="zmm:Zmob_1177"/>
<dbReference type="GO" id="GO:0046872">
    <property type="term" value="F:metal ion binding"/>
    <property type="evidence" value="ECO:0007669"/>
    <property type="project" value="UniProtKB-KW"/>
</dbReference>
<dbReference type="GO" id="GO:0006089">
    <property type="term" value="P:lactate metabolic process"/>
    <property type="evidence" value="ECO:0007669"/>
    <property type="project" value="InterPro"/>
</dbReference>
<dbReference type="InterPro" id="IPR017896">
    <property type="entry name" value="4Fe4S_Fe-S-bd"/>
</dbReference>
<dbReference type="InterPro" id="IPR004452">
    <property type="entry name" value="LutB/LldF"/>
</dbReference>
<dbReference type="Proteomes" id="UP000001494">
    <property type="component" value="Chromosome"/>
</dbReference>
<feature type="domain" description="4Fe-4S ferredoxin-type" evidence="9">
    <location>
        <begin position="315"/>
        <end position="343"/>
    </location>
</feature>
<dbReference type="Pfam" id="PF11870">
    <property type="entry name" value="LutB_C"/>
    <property type="match status" value="1"/>
</dbReference>
<dbReference type="Gene3D" id="1.10.1060.10">
    <property type="entry name" value="Alpha-helical ferredoxin"/>
    <property type="match status" value="1"/>
</dbReference>
<evidence type="ECO:0000256" key="5">
    <source>
        <dbReference type="ARBA" id="ARBA00022982"/>
    </source>
</evidence>
<dbReference type="Pfam" id="PF13183">
    <property type="entry name" value="Fer4_8"/>
    <property type="match status" value="1"/>
</dbReference>
<reference evidence="10 11" key="1">
    <citation type="journal article" date="2011" name="J. Bacteriol.">
        <title>Genome sequence of the ethanol-producing Zymomonas mobilis subsp. mobilis lectotype strain ATCC 10988.</title>
        <authorList>
            <person name="Pappas K.M."/>
            <person name="Kouvelis V.N."/>
            <person name="Saunders E."/>
            <person name="Brettin T.S."/>
            <person name="Bruce D."/>
            <person name="Detter C."/>
            <person name="Balakireva M."/>
            <person name="Han C.S."/>
            <person name="Savvakis G."/>
            <person name="Kyrpides N.C."/>
            <person name="Typas M.A."/>
        </authorList>
    </citation>
    <scope>NUCLEOTIDE SEQUENCE [LARGE SCALE GENOMIC DNA]</scope>
    <source>
        <strain evidence="11">ATCC 10988 / DSM 424 / CCUG 17860 / LMG 404 / NCIMB 8938 / NRRL B-806 / ZM1</strain>
    </source>
</reference>
<keyword evidence="2" id="KW-0004">4Fe-4S</keyword>
<dbReference type="PROSITE" id="PS51379">
    <property type="entry name" value="4FE4S_FER_2"/>
    <property type="match status" value="1"/>
</dbReference>
<dbReference type="InterPro" id="IPR009051">
    <property type="entry name" value="Helical_ferredxn"/>
</dbReference>
<evidence type="ECO:0000259" key="9">
    <source>
        <dbReference type="PROSITE" id="PS51379"/>
    </source>
</evidence>
<keyword evidence="4" id="KW-0677">Repeat</keyword>
<dbReference type="PANTHER" id="PTHR47153">
    <property type="entry name" value="LACTATE UTILIZATION PROTEIN B"/>
    <property type="match status" value="1"/>
</dbReference>
<dbReference type="InterPro" id="IPR003741">
    <property type="entry name" value="LUD_dom"/>
</dbReference>
<dbReference type="AlphaFoldDB" id="A0A0H3G785"/>
<proteinExistence type="predicted"/>
<evidence type="ECO:0000256" key="1">
    <source>
        <dbReference type="ARBA" id="ARBA00022448"/>
    </source>
</evidence>
<sequence>MEKSDPTALTEAQPRGAVIKGNHPVDQSEAANRFIAAPRHEKSHDKRLWELRKRRDHAMHSIEEWEELRQLASDIKSHTLSRLDEYLLEFEKNATANGVHVHWALDAEEHNKIVLDILNSHKAKRFIKSKSMLTEECGLRDYLKKADIEVVETDLGERIQQLDNEDPSHVVVPAVHKLCEDVAQVFHKSYGSDEHNADAHYLAECQREATRPLILSADAGMTGCNYAVAETGSIVVCTNEGNADLSANVPPLHIASVGIEKVIPRLEDVPVFVRLLSRSALGSPITQYTSHFRAPRKGGEMHIILVDNGRSERLKNETFRHSLKCIRCGACMNTCPVFRRSGGLSYGATYAGPIGLIIDPTYNLHKYSRLPFSSTLNGSCANVCPVKINIHEQIASWRQFISENHELPFVKKAMMKSAGALLSSPKLYRKALPITNSILRHLPHFAIYNRLNSWTTGREMPEVKRETFYQWYQKNRGKKA</sequence>
<gene>
    <name evidence="10" type="ordered locus">Zmob_1177</name>
</gene>
<name>A0A0H3G785_ZYMMA</name>
<feature type="region of interest" description="Disordered" evidence="8">
    <location>
        <begin position="1"/>
        <end position="30"/>
    </location>
</feature>